<dbReference type="EMBL" id="CAEZTL010000032">
    <property type="protein sequence ID" value="CAB4567178.1"/>
    <property type="molecule type" value="Genomic_DNA"/>
</dbReference>
<keyword evidence="1" id="KW-0472">Membrane</keyword>
<evidence type="ECO:0000256" key="1">
    <source>
        <dbReference type="SAM" id="Phobius"/>
    </source>
</evidence>
<keyword evidence="1" id="KW-1133">Transmembrane helix</keyword>
<proteinExistence type="predicted"/>
<protein>
    <submittedName>
        <fullName evidence="2">Unannotated protein</fullName>
    </submittedName>
</protein>
<accession>A0A6J6E1B6</accession>
<name>A0A6J6E1B6_9ZZZZ</name>
<feature type="transmembrane region" description="Helical" evidence="1">
    <location>
        <begin position="27"/>
        <end position="43"/>
    </location>
</feature>
<keyword evidence="1" id="KW-0812">Transmembrane</keyword>
<organism evidence="2">
    <name type="scientific">freshwater metagenome</name>
    <dbReference type="NCBI Taxonomy" id="449393"/>
    <lineage>
        <taxon>unclassified sequences</taxon>
        <taxon>metagenomes</taxon>
        <taxon>ecological metagenomes</taxon>
    </lineage>
</organism>
<sequence>MMYRILTAGAIAISWVLIYILDLTGKPYIFFIPLAILAIFQVSEKRSKKRV</sequence>
<dbReference type="AlphaFoldDB" id="A0A6J6E1B6"/>
<feature type="transmembrane region" description="Helical" evidence="1">
    <location>
        <begin position="5"/>
        <end position="21"/>
    </location>
</feature>
<gene>
    <name evidence="2" type="ORF">UFOPK1683_00468</name>
</gene>
<evidence type="ECO:0000313" key="2">
    <source>
        <dbReference type="EMBL" id="CAB4567178.1"/>
    </source>
</evidence>
<reference evidence="2" key="1">
    <citation type="submission" date="2020-05" db="EMBL/GenBank/DDBJ databases">
        <authorList>
            <person name="Chiriac C."/>
            <person name="Salcher M."/>
            <person name="Ghai R."/>
            <person name="Kavagutti S V."/>
        </authorList>
    </citation>
    <scope>NUCLEOTIDE SEQUENCE</scope>
</reference>